<dbReference type="AlphaFoldDB" id="A0A0F9LI77"/>
<organism evidence="1">
    <name type="scientific">marine sediment metagenome</name>
    <dbReference type="NCBI Taxonomy" id="412755"/>
    <lineage>
        <taxon>unclassified sequences</taxon>
        <taxon>metagenomes</taxon>
        <taxon>ecological metagenomes</taxon>
    </lineage>
</organism>
<reference evidence="1" key="1">
    <citation type="journal article" date="2015" name="Nature">
        <title>Complex archaea that bridge the gap between prokaryotes and eukaryotes.</title>
        <authorList>
            <person name="Spang A."/>
            <person name="Saw J.H."/>
            <person name="Jorgensen S.L."/>
            <person name="Zaremba-Niedzwiedzka K."/>
            <person name="Martijn J."/>
            <person name="Lind A.E."/>
            <person name="van Eijk R."/>
            <person name="Schleper C."/>
            <person name="Guy L."/>
            <person name="Ettema T.J."/>
        </authorList>
    </citation>
    <scope>NUCLEOTIDE SEQUENCE</scope>
</reference>
<dbReference type="EMBL" id="LAZR01007192">
    <property type="protein sequence ID" value="KKM86841.1"/>
    <property type="molecule type" value="Genomic_DNA"/>
</dbReference>
<accession>A0A0F9LI77</accession>
<protein>
    <submittedName>
        <fullName evidence="1">Uncharacterized protein</fullName>
    </submittedName>
</protein>
<evidence type="ECO:0000313" key="1">
    <source>
        <dbReference type="EMBL" id="KKM86841.1"/>
    </source>
</evidence>
<proteinExistence type="predicted"/>
<name>A0A0F9LI77_9ZZZZ</name>
<gene>
    <name evidence="1" type="ORF">LCGC14_1274910</name>
</gene>
<sequence length="117" mass="12943">MTDSALNPMNIYQAVEVMKILTPHQEPIAEAFKQSAVKGILALLEETRDGEPGALLRLIALMQDIHVEKAAELYGDWSGREIMALLADMFVTNPLPDLYDGAYVLGLISEGWKNARD</sequence>
<comment type="caution">
    <text evidence="1">The sequence shown here is derived from an EMBL/GenBank/DDBJ whole genome shotgun (WGS) entry which is preliminary data.</text>
</comment>